<dbReference type="EMBL" id="JBHMCR010000004">
    <property type="protein sequence ID" value="MFB9519865.1"/>
    <property type="molecule type" value="Genomic_DNA"/>
</dbReference>
<dbReference type="Proteomes" id="UP001589718">
    <property type="component" value="Unassembled WGS sequence"/>
</dbReference>
<proteinExistence type="predicted"/>
<reference evidence="1 2" key="1">
    <citation type="submission" date="2024-09" db="EMBL/GenBank/DDBJ databases">
        <authorList>
            <person name="Sun Q."/>
            <person name="Mori K."/>
        </authorList>
    </citation>
    <scope>NUCLEOTIDE SEQUENCE [LARGE SCALE GENOMIC DNA]</scope>
    <source>
        <strain evidence="1 2">JCM 4362</strain>
    </source>
</reference>
<sequence>MERKSSPALMPDWVPATGHALRHAGIHFDAIRIGGFFAEHVAYLLMEFTDFRAGPIVREYTGEEYHYFLLPPQTAAGHVWPAGARALSRQAGALAFVGVPAVAGETYPLGWRSLPTREVPFVEVELLQEMVARAASALR</sequence>
<name>A0ABV5P9K3_STRCM</name>
<evidence type="ECO:0000313" key="2">
    <source>
        <dbReference type="Proteomes" id="UP001589718"/>
    </source>
</evidence>
<dbReference type="RefSeq" id="WP_345221704.1">
    <property type="nucleotide sequence ID" value="NZ_BAAAXE010000013.1"/>
</dbReference>
<comment type="caution">
    <text evidence="1">The sequence shown here is derived from an EMBL/GenBank/DDBJ whole genome shotgun (WGS) entry which is preliminary data.</text>
</comment>
<organism evidence="1 2">
    <name type="scientific">Streptomyces cremeus</name>
    <dbReference type="NCBI Taxonomy" id="66881"/>
    <lineage>
        <taxon>Bacteria</taxon>
        <taxon>Bacillati</taxon>
        <taxon>Actinomycetota</taxon>
        <taxon>Actinomycetes</taxon>
        <taxon>Kitasatosporales</taxon>
        <taxon>Streptomycetaceae</taxon>
        <taxon>Streptomyces</taxon>
    </lineage>
</organism>
<keyword evidence="2" id="KW-1185">Reference proteome</keyword>
<accession>A0ABV5P9K3</accession>
<gene>
    <name evidence="1" type="ORF">ACFFTU_07905</name>
</gene>
<evidence type="ECO:0000313" key="1">
    <source>
        <dbReference type="EMBL" id="MFB9519865.1"/>
    </source>
</evidence>
<protein>
    <submittedName>
        <fullName evidence="1">Uncharacterized protein</fullName>
    </submittedName>
</protein>